<dbReference type="Proteomes" id="UP000072904">
    <property type="component" value="Chromosome 14"/>
</dbReference>
<protein>
    <submittedName>
        <fullName evidence="1">Uncharacterized protein</fullName>
    </submittedName>
</protein>
<reference evidence="3 4" key="1">
    <citation type="journal article" date="2014" name="BMC Biol.">
        <title>A comprehensive evaluation of rodent malaria parasite genomes and gene expression.</title>
        <authorList>
            <person name="Otto T.D."/>
            <person name="Bohme U."/>
            <person name="Jackson A.P."/>
            <person name="Hunt M."/>
            <person name="Franke-Fayard B."/>
            <person name="Hoeijmakers W.A."/>
            <person name="Religa A.A."/>
            <person name="Robertson L."/>
            <person name="Sanders M."/>
            <person name="Ogun S.A."/>
            <person name="Cunningham D."/>
            <person name="Erhart A."/>
            <person name="Billker O."/>
            <person name="Khan S.M."/>
            <person name="Stunnenberg H.G."/>
            <person name="Langhorne J."/>
            <person name="Holder A.A."/>
            <person name="Waters A.P."/>
            <person name="Newbold C.I."/>
            <person name="Pain A."/>
            <person name="Berriman M."/>
            <person name="Janse C.J."/>
        </authorList>
    </citation>
    <scope>NUCLEOTIDE SEQUENCE [LARGE SCALE GENOMIC DNA]</scope>
    <source>
        <strain evidence="2 3">17X</strain>
        <strain evidence="1 4">YM</strain>
    </source>
</reference>
<dbReference type="EMBL" id="LK934642">
    <property type="protein sequence ID" value="CDU20478.1"/>
    <property type="molecule type" value="Genomic_DNA"/>
</dbReference>
<dbReference type="OrthoDB" id="390194at2759"/>
<evidence type="ECO:0000313" key="4">
    <source>
        <dbReference type="Proteomes" id="UP000072904"/>
    </source>
</evidence>
<dbReference type="Proteomes" id="UP000072874">
    <property type="component" value="Chromosome 14"/>
</dbReference>
<dbReference type="RefSeq" id="XP_022812839.1">
    <property type="nucleotide sequence ID" value="XM_022957448.1"/>
</dbReference>
<reference evidence="2" key="2">
    <citation type="submission" date="2014-05" db="EMBL/GenBank/DDBJ databases">
        <authorList>
            <person name="Aslett M.A."/>
            <person name="De Silva N."/>
        </authorList>
    </citation>
    <scope>NUCLEOTIDE SEQUENCE</scope>
    <source>
        <strain evidence="2">17X</strain>
    </source>
</reference>
<reference evidence="2" key="4">
    <citation type="submission" date="2019-05" db="EMBL/GenBank/DDBJ databases">
        <authorList>
            <consortium name="Pathogen Informatics"/>
        </authorList>
    </citation>
    <scope>NUCLEOTIDE SEQUENCE</scope>
    <source>
        <strain evidence="2">17X</strain>
    </source>
</reference>
<dbReference type="VEuPathDB" id="PlasmoDB:PYYM_1414300"/>
<organism evidence="1 4">
    <name type="scientific">Plasmodium yoelii</name>
    <dbReference type="NCBI Taxonomy" id="5861"/>
    <lineage>
        <taxon>Eukaryota</taxon>
        <taxon>Sar</taxon>
        <taxon>Alveolata</taxon>
        <taxon>Apicomplexa</taxon>
        <taxon>Aconoidasida</taxon>
        <taxon>Haemosporida</taxon>
        <taxon>Plasmodiidae</taxon>
        <taxon>Plasmodium</taxon>
        <taxon>Plasmodium (Vinckeia)</taxon>
    </lineage>
</organism>
<evidence type="ECO:0000313" key="2">
    <source>
        <dbReference type="EMBL" id="VTZ81438.1"/>
    </source>
</evidence>
<dbReference type="EMBL" id="LM993668">
    <property type="protein sequence ID" value="VTZ81438.1"/>
    <property type="molecule type" value="Genomic_DNA"/>
</dbReference>
<evidence type="ECO:0000313" key="3">
    <source>
        <dbReference type="Proteomes" id="UP000072874"/>
    </source>
</evidence>
<sequence length="288" mass="34316">MLGNVIKTRKLYTVILKNQFYNFLSRKQHWYSQYNNLKNRDSLSYLYDLYKSIESCKSGHMLYKLSNKTLNYQIFDLHIWRLIENKFYELNKELTPKELSSIINHFKQMKINDSKIYENSIDIILASLDNYSIHDLSLICLSYTYFYKVNKNFLNKISSAIINLYEHEKNNIQNLTKNQLNELFISYVHIIGSYSKIQHKNIDLFKAASVYIYEALNLDINVSPKIILKIINSYSNVKIKHTKIFDLLAKQIPTTKITDEELKSIKRNFDNLKYSNDTLDKYIEYRLS</sequence>
<name>A0A077YEB7_PLAYE</name>
<gene>
    <name evidence="2" type="ORF">PY17X_1412500</name>
    <name evidence="1" type="ORF">PYYM_1414300</name>
</gene>
<accession>A0A077YEB7</accession>
<reference evidence="1" key="3">
    <citation type="submission" date="2014-05" db="EMBL/GenBank/DDBJ databases">
        <authorList>
            <person name="Aslett A.Martin."/>
            <person name="De Silva Nishadi"/>
        </authorList>
    </citation>
    <scope>NUCLEOTIDE SEQUENCE</scope>
    <source>
        <strain evidence="1">YM</strain>
    </source>
</reference>
<dbReference type="OMA" id="HIWRLIE"/>
<dbReference type="AlphaFoldDB" id="A0A077YEB7"/>
<dbReference type="VEuPathDB" id="PlasmoDB:PY17X_1412500"/>
<dbReference type="KEGG" id="pyo:PY17X_1412500"/>
<evidence type="ECO:0000313" key="1">
    <source>
        <dbReference type="EMBL" id="CDU20478.1"/>
    </source>
</evidence>
<dbReference type="VEuPathDB" id="PlasmoDB:Py17XNL_001400975"/>
<proteinExistence type="predicted"/>
<dbReference type="VEuPathDB" id="PlasmoDB:PY02335"/>
<dbReference type="GeneID" id="3807514"/>